<evidence type="ECO:0000313" key="8">
    <source>
        <dbReference type="Proteomes" id="UP001484239"/>
    </source>
</evidence>
<protein>
    <submittedName>
        <fullName evidence="7">Flagellar hook basal-body protein</fullName>
    </submittedName>
</protein>
<keyword evidence="8" id="KW-1185">Reference proteome</keyword>
<dbReference type="PANTHER" id="PTHR30435:SF19">
    <property type="entry name" value="FLAGELLAR BASAL-BODY ROD PROTEIN FLGG"/>
    <property type="match status" value="1"/>
</dbReference>
<organism evidence="7 8">
    <name type="scientific">Gaopeijia maritima</name>
    <dbReference type="NCBI Taxonomy" id="3119007"/>
    <lineage>
        <taxon>Bacteria</taxon>
        <taxon>Pseudomonadati</taxon>
        <taxon>Gemmatimonadota</taxon>
        <taxon>Longimicrobiia</taxon>
        <taxon>Gaopeijiales</taxon>
        <taxon>Gaopeijiaceae</taxon>
        <taxon>Gaopeijia</taxon>
    </lineage>
</organism>
<keyword evidence="7" id="KW-0282">Flagellum</keyword>
<dbReference type="Pfam" id="PF22692">
    <property type="entry name" value="LlgE_F_G_D1"/>
    <property type="match status" value="1"/>
</dbReference>
<dbReference type="InterPro" id="IPR020013">
    <property type="entry name" value="Flagellar_FlgE/F/G"/>
</dbReference>
<evidence type="ECO:0000259" key="5">
    <source>
        <dbReference type="Pfam" id="PF06429"/>
    </source>
</evidence>
<accession>A0ABU9EG98</accession>
<dbReference type="InterPro" id="IPR037925">
    <property type="entry name" value="FlgE/F/G-like"/>
</dbReference>
<keyword evidence="7" id="KW-0969">Cilium</keyword>
<dbReference type="RefSeq" id="WP_405282611.1">
    <property type="nucleotide sequence ID" value="NZ_CP144380.1"/>
</dbReference>
<evidence type="ECO:0000256" key="4">
    <source>
        <dbReference type="RuleBase" id="RU362116"/>
    </source>
</evidence>
<evidence type="ECO:0000313" key="7">
    <source>
        <dbReference type="EMBL" id="MEK9502520.1"/>
    </source>
</evidence>
<dbReference type="InterPro" id="IPR010930">
    <property type="entry name" value="Flg_bb/hook_C_dom"/>
</dbReference>
<dbReference type="InterPro" id="IPR053967">
    <property type="entry name" value="LlgE_F_G-like_D1"/>
</dbReference>
<sequence>MTGGPESLRAAGRALGYWQRRAEVVTHNLANAETAGFRGQRVFTQMMADGVPRVGTHTDDRAGALRQTGSPLDLAVRGDGWFVVRSDEGESLVRTGSFTLDRDGRVVDERGRELMSESGPLIVPEGPVEIDAAGRVMVGGVDVGRLRMERPDPDAMQVDPGRGGRAELRSTGDEVPVDARSIRQGYLEDSNVQALESMVELGVVQRSFDAVQNSVRVLDEIFDTAVNRIGRVG</sequence>
<dbReference type="NCBIfam" id="TIGR03506">
    <property type="entry name" value="FlgEFG_subfam"/>
    <property type="match status" value="1"/>
</dbReference>
<feature type="domain" description="Flagellar hook protein FlgE/F/G-like D1" evidence="6">
    <location>
        <begin position="75"/>
        <end position="137"/>
    </location>
</feature>
<name>A0ABU9EG98_9BACT</name>
<keyword evidence="3 4" id="KW-0975">Bacterial flagellum</keyword>
<dbReference type="Proteomes" id="UP001484239">
    <property type="component" value="Unassembled WGS sequence"/>
</dbReference>
<dbReference type="SUPFAM" id="SSF117143">
    <property type="entry name" value="Flagellar hook protein flgE"/>
    <property type="match status" value="1"/>
</dbReference>
<evidence type="ECO:0000259" key="6">
    <source>
        <dbReference type="Pfam" id="PF22692"/>
    </source>
</evidence>
<comment type="caution">
    <text evidence="7">The sequence shown here is derived from an EMBL/GenBank/DDBJ whole genome shotgun (WGS) entry which is preliminary data.</text>
</comment>
<comment type="similarity">
    <text evidence="2 4">Belongs to the flagella basal body rod proteins family.</text>
</comment>
<keyword evidence="7" id="KW-0966">Cell projection</keyword>
<feature type="domain" description="Flagellar basal-body/hook protein C-terminal" evidence="5">
    <location>
        <begin position="183"/>
        <end position="227"/>
    </location>
</feature>
<dbReference type="EMBL" id="JBBHLI010000012">
    <property type="protein sequence ID" value="MEK9502520.1"/>
    <property type="molecule type" value="Genomic_DNA"/>
</dbReference>
<proteinExistence type="inferred from homology"/>
<comment type="subcellular location">
    <subcellularLocation>
        <location evidence="1 4">Bacterial flagellum basal body</location>
    </subcellularLocation>
</comment>
<evidence type="ECO:0000256" key="2">
    <source>
        <dbReference type="ARBA" id="ARBA00009677"/>
    </source>
</evidence>
<evidence type="ECO:0000256" key="3">
    <source>
        <dbReference type="ARBA" id="ARBA00023143"/>
    </source>
</evidence>
<dbReference type="Pfam" id="PF06429">
    <property type="entry name" value="Flg_bbr_C"/>
    <property type="match status" value="1"/>
</dbReference>
<gene>
    <name evidence="7" type="ORF">WI372_16120</name>
</gene>
<evidence type="ECO:0000256" key="1">
    <source>
        <dbReference type="ARBA" id="ARBA00004117"/>
    </source>
</evidence>
<dbReference type="PANTHER" id="PTHR30435">
    <property type="entry name" value="FLAGELLAR PROTEIN"/>
    <property type="match status" value="1"/>
</dbReference>
<reference evidence="7 8" key="1">
    <citation type="submission" date="2024-02" db="EMBL/GenBank/DDBJ databases">
        <title>A novel Gemmatimonadota bacterium.</title>
        <authorList>
            <person name="Du Z.-J."/>
            <person name="Ye Y.-Q."/>
        </authorList>
    </citation>
    <scope>NUCLEOTIDE SEQUENCE [LARGE SCALE GENOMIC DNA]</scope>
    <source>
        <strain evidence="7 8">DH-20</strain>
    </source>
</reference>